<proteinExistence type="inferred from homology"/>
<protein>
    <recommendedName>
        <fullName evidence="5 7">Small ribosomal subunit protein uS14</fullName>
    </recommendedName>
</protein>
<dbReference type="HAMAP" id="MF_00537">
    <property type="entry name" value="Ribosomal_uS14_1"/>
    <property type="match status" value="1"/>
</dbReference>
<evidence type="ECO:0000256" key="6">
    <source>
        <dbReference type="ARBA" id="ARBA00047110"/>
    </source>
</evidence>
<dbReference type="NCBIfam" id="NF006477">
    <property type="entry name" value="PRK08881.1"/>
    <property type="match status" value="1"/>
</dbReference>
<keyword evidence="4 7" id="KW-0687">Ribonucleoprotein</keyword>
<dbReference type="GO" id="GO:0019843">
    <property type="term" value="F:rRNA binding"/>
    <property type="evidence" value="ECO:0007669"/>
    <property type="project" value="UniProtKB-UniRule"/>
</dbReference>
<keyword evidence="7" id="KW-0694">RNA-binding</keyword>
<dbReference type="PANTHER" id="PTHR19836">
    <property type="entry name" value="30S RIBOSOMAL PROTEIN S14"/>
    <property type="match status" value="1"/>
</dbReference>
<dbReference type="GO" id="GO:0003735">
    <property type="term" value="F:structural constituent of ribosome"/>
    <property type="evidence" value="ECO:0007669"/>
    <property type="project" value="InterPro"/>
</dbReference>
<evidence type="ECO:0000313" key="8">
    <source>
        <dbReference type="EMBL" id="BAL55083.1"/>
    </source>
</evidence>
<reference evidence="8" key="1">
    <citation type="journal article" date="2005" name="Environ. Microbiol.">
        <title>Genetic and functional properties of uncultivated thermophilic crenarchaeotes from a subsurface gold mine as revealed by analysis of genome fragments.</title>
        <authorList>
            <person name="Nunoura T."/>
            <person name="Hirayama H."/>
            <person name="Takami H."/>
            <person name="Oida H."/>
            <person name="Nishi S."/>
            <person name="Shimamura S."/>
            <person name="Suzuki Y."/>
            <person name="Inagaki F."/>
            <person name="Takai K."/>
            <person name="Nealson K.H."/>
            <person name="Horikoshi K."/>
        </authorList>
    </citation>
    <scope>NUCLEOTIDE SEQUENCE</scope>
</reference>
<dbReference type="InterPro" id="IPR023036">
    <property type="entry name" value="Ribosomal_uS14_bac/plastid"/>
</dbReference>
<comment type="subunit">
    <text evidence="6 7">Part of the 30S ribosomal subunit. Contacts proteins S3 and S10.</text>
</comment>
<evidence type="ECO:0000256" key="7">
    <source>
        <dbReference type="HAMAP-Rule" id="MF_00537"/>
    </source>
</evidence>
<dbReference type="GO" id="GO:0005737">
    <property type="term" value="C:cytoplasm"/>
    <property type="evidence" value="ECO:0007669"/>
    <property type="project" value="UniProtKB-ARBA"/>
</dbReference>
<comment type="similarity">
    <text evidence="2 7">Belongs to the universal ribosomal protein uS14 family.</text>
</comment>
<evidence type="ECO:0000256" key="2">
    <source>
        <dbReference type="ARBA" id="ARBA00009083"/>
    </source>
</evidence>
<sequence>MATDAVIARNRKRQRLVAKYAAKRAALKKAGDYEALQKLPRNSNPVRVRNRCSVTGRGRGVYRHFMLCRNVLRQLALEGKIPGLRKASW</sequence>
<dbReference type="SUPFAM" id="SSF57716">
    <property type="entry name" value="Glucocorticoid receptor-like (DNA-binding domain)"/>
    <property type="match status" value="1"/>
</dbReference>
<evidence type="ECO:0000256" key="4">
    <source>
        <dbReference type="ARBA" id="ARBA00023274"/>
    </source>
</evidence>
<dbReference type="PANTHER" id="PTHR19836:SF19">
    <property type="entry name" value="SMALL RIBOSOMAL SUBUNIT PROTEIN US14M"/>
    <property type="match status" value="1"/>
</dbReference>
<reference evidence="8" key="2">
    <citation type="journal article" date="2012" name="PLoS ONE">
        <title>A Deeply Branching Thermophilic Bacterium with an Ancient Acetyl-CoA Pathway Dominates a Subsurface Ecosystem.</title>
        <authorList>
            <person name="Takami H."/>
            <person name="Noguchi H."/>
            <person name="Takaki Y."/>
            <person name="Uchiyama I."/>
            <person name="Toyoda A."/>
            <person name="Nishi S."/>
            <person name="Chee G.-J."/>
            <person name="Arai W."/>
            <person name="Nunoura T."/>
            <person name="Itoh T."/>
            <person name="Hattori M."/>
            <person name="Takai K."/>
        </authorList>
    </citation>
    <scope>NUCLEOTIDE SEQUENCE</scope>
</reference>
<keyword evidence="7" id="KW-0699">rRNA-binding</keyword>
<dbReference type="InterPro" id="IPR001209">
    <property type="entry name" value="Ribosomal_uS14"/>
</dbReference>
<dbReference type="GO" id="GO:0006412">
    <property type="term" value="P:translation"/>
    <property type="evidence" value="ECO:0007669"/>
    <property type="project" value="UniProtKB-UniRule"/>
</dbReference>
<dbReference type="EMBL" id="AP011709">
    <property type="protein sequence ID" value="BAL55083.1"/>
    <property type="molecule type" value="Genomic_DNA"/>
</dbReference>
<accession>H5SFZ7</accession>
<evidence type="ECO:0000256" key="5">
    <source>
        <dbReference type="ARBA" id="ARBA00035167"/>
    </source>
</evidence>
<dbReference type="InterPro" id="IPR043140">
    <property type="entry name" value="Ribosomal_uS14_sf"/>
</dbReference>
<name>H5SFZ7_9BACT</name>
<keyword evidence="3 7" id="KW-0689">Ribosomal protein</keyword>
<dbReference type="PROSITE" id="PS00527">
    <property type="entry name" value="RIBOSOMAL_S14"/>
    <property type="match status" value="1"/>
</dbReference>
<evidence type="ECO:0000256" key="3">
    <source>
        <dbReference type="ARBA" id="ARBA00022980"/>
    </source>
</evidence>
<evidence type="ECO:0000256" key="1">
    <source>
        <dbReference type="ARBA" id="ARBA00003686"/>
    </source>
</evidence>
<dbReference type="Gene3D" id="4.10.830.10">
    <property type="entry name" value="30s Ribosomal Protein S14, Chain N"/>
    <property type="match status" value="1"/>
</dbReference>
<dbReference type="Pfam" id="PF00253">
    <property type="entry name" value="Ribosomal_S14"/>
    <property type="match status" value="1"/>
</dbReference>
<organism evidence="8">
    <name type="scientific">uncultured Bacteroidota bacterium</name>
    <dbReference type="NCBI Taxonomy" id="152509"/>
    <lineage>
        <taxon>Bacteria</taxon>
        <taxon>Pseudomonadati</taxon>
        <taxon>Bacteroidota</taxon>
        <taxon>environmental samples</taxon>
    </lineage>
</organism>
<dbReference type="AlphaFoldDB" id="H5SFZ7"/>
<dbReference type="InterPro" id="IPR018271">
    <property type="entry name" value="Ribosomal_uS14_CS"/>
</dbReference>
<comment type="function">
    <text evidence="1 7">Binds 16S rRNA, required for the assembly of 30S particles and may also be responsible for determining the conformation of the 16S rRNA at the A site.</text>
</comment>
<dbReference type="GO" id="GO:0015935">
    <property type="term" value="C:small ribosomal subunit"/>
    <property type="evidence" value="ECO:0007669"/>
    <property type="project" value="TreeGrafter"/>
</dbReference>
<gene>
    <name evidence="7" type="primary">rpsN</name>
    <name evidence="8" type="ORF">HGMM_F23B02C22</name>
</gene>